<reference evidence="4 5" key="1">
    <citation type="journal article" date="2016" name="Mol. Biol. Evol.">
        <title>Comparative Genomics of Early-Diverging Mushroom-Forming Fungi Provides Insights into the Origins of Lignocellulose Decay Capabilities.</title>
        <authorList>
            <person name="Nagy L.G."/>
            <person name="Riley R."/>
            <person name="Tritt A."/>
            <person name="Adam C."/>
            <person name="Daum C."/>
            <person name="Floudas D."/>
            <person name="Sun H."/>
            <person name="Yadav J.S."/>
            <person name="Pangilinan J."/>
            <person name="Larsson K.H."/>
            <person name="Matsuura K."/>
            <person name="Barry K."/>
            <person name="Labutti K."/>
            <person name="Kuo R."/>
            <person name="Ohm R.A."/>
            <person name="Bhattacharya S.S."/>
            <person name="Shirouzu T."/>
            <person name="Yoshinaga Y."/>
            <person name="Martin F.M."/>
            <person name="Grigoriev I.V."/>
            <person name="Hibbett D.S."/>
        </authorList>
    </citation>
    <scope>NUCLEOTIDE SEQUENCE [LARGE SCALE GENOMIC DNA]</scope>
    <source>
        <strain evidence="4 5">HHB12029</strain>
    </source>
</reference>
<dbReference type="PROSITE" id="PS50011">
    <property type="entry name" value="PROTEIN_KINASE_DOM"/>
    <property type="match status" value="1"/>
</dbReference>
<dbReference type="InParanoid" id="A0A165KK57"/>
<keyword evidence="4" id="KW-0808">Transferase</keyword>
<proteinExistence type="predicted"/>
<keyword evidence="5" id="KW-1185">Reference proteome</keyword>
<dbReference type="InterPro" id="IPR000719">
    <property type="entry name" value="Prot_kinase_dom"/>
</dbReference>
<dbReference type="Pfam" id="PF00069">
    <property type="entry name" value="Pkinase"/>
    <property type="match status" value="1"/>
</dbReference>
<organism evidence="4 5">
    <name type="scientific">Exidia glandulosa HHB12029</name>
    <dbReference type="NCBI Taxonomy" id="1314781"/>
    <lineage>
        <taxon>Eukaryota</taxon>
        <taxon>Fungi</taxon>
        <taxon>Dikarya</taxon>
        <taxon>Basidiomycota</taxon>
        <taxon>Agaricomycotina</taxon>
        <taxon>Agaricomycetes</taxon>
        <taxon>Auriculariales</taxon>
        <taxon>Exidiaceae</taxon>
        <taxon>Exidia</taxon>
    </lineage>
</organism>
<keyword evidence="4" id="KW-0418">Kinase</keyword>
<name>A0A165KK57_EXIGL</name>
<accession>A0A165KK57</accession>
<protein>
    <submittedName>
        <fullName evidence="4">Kinase-like protein</fullName>
    </submittedName>
</protein>
<dbReference type="PANTHER" id="PTHR44329:SF214">
    <property type="entry name" value="PROTEIN KINASE DOMAIN-CONTAINING PROTEIN"/>
    <property type="match status" value="1"/>
</dbReference>
<dbReference type="OrthoDB" id="2414060at2759"/>
<evidence type="ECO:0000256" key="2">
    <source>
        <dbReference type="SAM" id="MobiDB-lite"/>
    </source>
</evidence>
<feature type="binding site" evidence="1">
    <location>
        <position position="233"/>
    </location>
    <ligand>
        <name>ATP</name>
        <dbReference type="ChEBI" id="CHEBI:30616"/>
    </ligand>
</feature>
<dbReference type="STRING" id="1314781.A0A165KK57"/>
<evidence type="ECO:0000313" key="4">
    <source>
        <dbReference type="EMBL" id="KZV96466.1"/>
    </source>
</evidence>
<dbReference type="PANTHER" id="PTHR44329">
    <property type="entry name" value="SERINE/THREONINE-PROTEIN KINASE TNNI3K-RELATED"/>
    <property type="match status" value="1"/>
</dbReference>
<dbReference type="SUPFAM" id="SSF56112">
    <property type="entry name" value="Protein kinase-like (PK-like)"/>
    <property type="match status" value="1"/>
</dbReference>
<dbReference type="InterPro" id="IPR051681">
    <property type="entry name" value="Ser/Thr_Kinases-Pseudokinases"/>
</dbReference>
<dbReference type="GO" id="GO:0004674">
    <property type="term" value="F:protein serine/threonine kinase activity"/>
    <property type="evidence" value="ECO:0007669"/>
    <property type="project" value="TreeGrafter"/>
</dbReference>
<dbReference type="Proteomes" id="UP000077266">
    <property type="component" value="Unassembled WGS sequence"/>
</dbReference>
<gene>
    <name evidence="4" type="ORF">EXIGLDRAFT_765275</name>
</gene>
<feature type="compositionally biased region" description="Polar residues" evidence="2">
    <location>
        <begin position="30"/>
        <end position="39"/>
    </location>
</feature>
<dbReference type="GO" id="GO:0005524">
    <property type="term" value="F:ATP binding"/>
    <property type="evidence" value="ECO:0007669"/>
    <property type="project" value="UniProtKB-UniRule"/>
</dbReference>
<evidence type="ECO:0000259" key="3">
    <source>
        <dbReference type="PROSITE" id="PS50011"/>
    </source>
</evidence>
<keyword evidence="1" id="KW-0067">ATP-binding</keyword>
<dbReference type="AlphaFoldDB" id="A0A165KK57"/>
<keyword evidence="1" id="KW-0547">Nucleotide-binding</keyword>
<feature type="region of interest" description="Disordered" evidence="2">
    <location>
        <begin position="1"/>
        <end position="46"/>
    </location>
</feature>
<sequence>MYFTPYPSASVQGSYCPGTPPSSASSSQSLGQGVTSTSGPSGGATVIPAGMHNAAYQHWRTHVAPHLGIEQVENELLPPSEFWTWFNAWFAHGPDAQAQVQAPAQGVTLNQPPVAALAQPPATAFGHPPDATSSTVRNPPFGAATLCDDGCAGKPWCCRWPPSVASRPRGSYLAHPANNEFVVSSIPHSYLDAQKDVAFITRDQLTDLAPLGAGGFGTTKRAHYADNGIVAVKVVKEDNQYRMGRGLFLLKREGTLHSRLRHKNIVNFIAFCETDDGLAIVMDCADSGDIGAYSKSHPEARMCMPKLLSDVACGLNYCHTQDTPLVHGDLHPGNILVHGRRALLADFGISPPVVKGVPTERETRPTSSLPASQDVTRENTAAGIWGLRCCLAPEVLNGAHRTPASDMYAFGVLVVELYEGRRWHTDGKLCCLRKDDEAPKKPTSLDAQLYTFTLECFLTDTAGRPSALRAFEFWKVSADAQGDVE</sequence>
<dbReference type="InterPro" id="IPR011009">
    <property type="entry name" value="Kinase-like_dom_sf"/>
</dbReference>
<dbReference type="EMBL" id="KV425942">
    <property type="protein sequence ID" value="KZV96466.1"/>
    <property type="molecule type" value="Genomic_DNA"/>
</dbReference>
<dbReference type="InterPro" id="IPR017441">
    <property type="entry name" value="Protein_kinase_ATP_BS"/>
</dbReference>
<evidence type="ECO:0000256" key="1">
    <source>
        <dbReference type="PROSITE-ProRule" id="PRU10141"/>
    </source>
</evidence>
<dbReference type="Gene3D" id="1.10.510.10">
    <property type="entry name" value="Transferase(Phosphotransferase) domain 1"/>
    <property type="match status" value="1"/>
</dbReference>
<evidence type="ECO:0000313" key="5">
    <source>
        <dbReference type="Proteomes" id="UP000077266"/>
    </source>
</evidence>
<dbReference type="PROSITE" id="PS00107">
    <property type="entry name" value="PROTEIN_KINASE_ATP"/>
    <property type="match status" value="1"/>
</dbReference>
<feature type="domain" description="Protein kinase" evidence="3">
    <location>
        <begin position="205"/>
        <end position="485"/>
    </location>
</feature>
<dbReference type="CDD" id="cd00180">
    <property type="entry name" value="PKc"/>
    <property type="match status" value="1"/>
</dbReference>